<evidence type="ECO:0000259" key="14">
    <source>
        <dbReference type="PROSITE" id="PS50885"/>
    </source>
</evidence>
<feature type="transmembrane region" description="Helical" evidence="11">
    <location>
        <begin position="385"/>
        <end position="403"/>
    </location>
</feature>
<evidence type="ECO:0000256" key="2">
    <source>
        <dbReference type="ARBA" id="ARBA00004370"/>
    </source>
</evidence>
<dbReference type="PRINTS" id="PR00344">
    <property type="entry name" value="BCTRLSENSOR"/>
</dbReference>
<dbReference type="KEGG" id="emp:EZMO1_0904"/>
<evidence type="ECO:0000256" key="7">
    <source>
        <dbReference type="ARBA" id="ARBA00023012"/>
    </source>
</evidence>
<dbReference type="STRING" id="570277.EZMO1_0904"/>
<dbReference type="EC" id="2.7.13.3" evidence="3"/>
<dbReference type="SUPFAM" id="SSF55874">
    <property type="entry name" value="ATPase domain of HSP90 chaperone/DNA topoisomerase II/histidine kinase"/>
    <property type="match status" value="1"/>
</dbReference>
<dbReference type="InterPro" id="IPR005467">
    <property type="entry name" value="His_kinase_dom"/>
</dbReference>
<feature type="modified residue" description="4-aspartylphosphate" evidence="8">
    <location>
        <position position="1067"/>
    </location>
</feature>
<dbReference type="Gene3D" id="3.30.450.40">
    <property type="match status" value="1"/>
</dbReference>
<dbReference type="InterPro" id="IPR001789">
    <property type="entry name" value="Sig_transdc_resp-reg_receiver"/>
</dbReference>
<dbReference type="SUPFAM" id="SSF55781">
    <property type="entry name" value="GAF domain-like"/>
    <property type="match status" value="1"/>
</dbReference>
<evidence type="ECO:0000256" key="6">
    <source>
        <dbReference type="ARBA" id="ARBA00022777"/>
    </source>
</evidence>
<evidence type="ECO:0000256" key="3">
    <source>
        <dbReference type="ARBA" id="ARBA00012438"/>
    </source>
</evidence>
<dbReference type="EMBL" id="CP013251">
    <property type="protein sequence ID" value="AMO55119.1"/>
    <property type="molecule type" value="Genomic_DNA"/>
</dbReference>
<dbReference type="SMART" id="SM00304">
    <property type="entry name" value="HAMP"/>
    <property type="match status" value="1"/>
</dbReference>
<dbReference type="Pfam" id="PF00072">
    <property type="entry name" value="Response_reg"/>
    <property type="match status" value="3"/>
</dbReference>
<evidence type="ECO:0000313" key="15">
    <source>
        <dbReference type="EMBL" id="AMO55119.1"/>
    </source>
</evidence>
<evidence type="ECO:0000256" key="4">
    <source>
        <dbReference type="ARBA" id="ARBA00022553"/>
    </source>
</evidence>
<dbReference type="CDD" id="cd00082">
    <property type="entry name" value="HisKA"/>
    <property type="match status" value="1"/>
</dbReference>
<keyword evidence="4 8" id="KW-0597">Phosphoprotein</keyword>
<feature type="modified residue" description="4-aspartylphosphate" evidence="8">
    <location>
        <position position="1188"/>
    </location>
</feature>
<dbReference type="CDD" id="cd16922">
    <property type="entry name" value="HATPase_EvgS-ArcB-TorS-like"/>
    <property type="match status" value="1"/>
</dbReference>
<keyword evidence="11" id="KW-0472">Membrane</keyword>
<evidence type="ECO:0000256" key="11">
    <source>
        <dbReference type="SAM" id="Phobius"/>
    </source>
</evidence>
<dbReference type="SUPFAM" id="SSF158472">
    <property type="entry name" value="HAMP domain-like"/>
    <property type="match status" value="1"/>
</dbReference>
<dbReference type="Proteomes" id="UP000071065">
    <property type="component" value="Chromosome"/>
</dbReference>
<dbReference type="Gene3D" id="6.10.340.10">
    <property type="match status" value="1"/>
</dbReference>
<feature type="domain" description="HAMP" evidence="14">
    <location>
        <begin position="405"/>
        <end position="457"/>
    </location>
</feature>
<dbReference type="SMART" id="SM00448">
    <property type="entry name" value="REC"/>
    <property type="match status" value="3"/>
</dbReference>
<dbReference type="InterPro" id="IPR036097">
    <property type="entry name" value="HisK_dim/P_sf"/>
</dbReference>
<dbReference type="SUPFAM" id="SSF47384">
    <property type="entry name" value="Homodimeric domain of signal transducing histidine kinase"/>
    <property type="match status" value="1"/>
</dbReference>
<feature type="coiled-coil region" evidence="9">
    <location>
        <begin position="627"/>
        <end position="717"/>
    </location>
</feature>
<dbReference type="InterPro" id="IPR003661">
    <property type="entry name" value="HisK_dim/P_dom"/>
</dbReference>
<evidence type="ECO:0000256" key="1">
    <source>
        <dbReference type="ARBA" id="ARBA00000085"/>
    </source>
</evidence>
<feature type="compositionally biased region" description="Polar residues" evidence="10">
    <location>
        <begin position="969"/>
        <end position="981"/>
    </location>
</feature>
<sequence>MDLPFMKQSDSQLSQTKFRHGLAATLFGWFMILSLTPIAIIGFNEYREGKKNIVDSRYQELTTINLLLSQQVNDYFDSVVTNLFIKAGTAQDFLHQLKTGFVASNNSLNDFVYSDPYNRILDEYSREFLDFLRFYDYSDVILADSEGNILYTVNAYSDLGKNLFNDEALKETSFFYAVKNSIEQAEPRYADVDLYPAVQDQPVSFFILPLVNDREEVVGVLAVQILAYNVQSIFENDNQFGEGLKSYLVGTDQYVRYGTELGSDQTMKIKVNNPLVENWIAHLDDDTFEFVELDEHLDHDHGHDELSESEFDDLSLDMEDEGEHSKKNEVQVASVAHILSYKNADSMSVLGTFHPINVAGTPLVMISEVLETDAFASVKSFRNRLLFIAAITILLVLMIALLITRRLVKPIRTITAWVNRVASGDYVQVDVISGHNEISELSSSFAEMTEKLRQVINDNKRKSWQQDGQAGLNDSIRGDHEIAELCKNIVSYLAKYLGMQTGAMYVLDDEKQLQLMGSYAWSRRKQTKNSFEFGEGMVGQAALEQQTIELTNLPEDYMTVESGLGMTPPQSVIVVPLIYENEVKGVLEFGLLKPLNEEQKAFLERSVENVAIGINSAQYRTRVNQLLDKTTKQSEAMREQQEELKAVNDELENRAKILEESQEELQAQSEEMQKSNVELEEKTEMLQQQKAEIERKNLDIELSSKSLEEKAKELELASKYKSEFLANMSHELRTPLNSLLLLAQMLADNDEGNLTEDQIESAEVIYNGGKELLDLINDILDLSKVEAGKMAINLEDVDIEELCTSAKTLFKPLADDRGLDFSVEVDPGTTQVILSDSQRLMQIIKNFLSNGFKFTEKGGVYIRIHNTSRQTEHGEETYVAFDVRDTGIGIPEEKQKLIFEAFQQADGSTSRQYGGTGLGLAISREMANMLGGYIGIESTEGEGTTFTLYLPDNAVCSLTGERVLADSYSPSVSEGLSGNSTKKADAKSEKSRKKIKEMDSAPPVAAAPSVPRAAAGKTLLLIEDDEHFSGILAQIGERHHFVCLIAHSGQEGIEMAKSSQPGAIVLDLGLPDMDGEAVLNKLKSDPATKDIPVHIISGRVLDDVRNNHAVGYLTKPVTVADLESVFTTLEQAISADISHTLLLDADDNSRVHMKELLVKKGLNVGEAATAADAMSSQLEHNWQCLVMDVDLPDMSGLSFLEGLNEKLQGKMPSIVIYTSRSLEREEHNQLQKYSSSMVMKGDLASDRVLDEVSLFMHSIDKNNDAEEEPAAIAEHSLEGHKILLVDDDLRNTFALSKGLQALGLEVLIADNGQNALIKLEEEDGIELVLMDIMMPVMDGYEAMTKMRENPHLKDLPVIALTAKAMSDDKAKCIDAGANDYMTKPVDIEKLVAMMKLWLFK</sequence>
<feature type="domain" description="Response regulatory" evidence="13">
    <location>
        <begin position="1018"/>
        <end position="1130"/>
    </location>
</feature>
<proteinExistence type="predicted"/>
<feature type="domain" description="Response regulatory" evidence="13">
    <location>
        <begin position="1281"/>
        <end position="1398"/>
    </location>
</feature>
<evidence type="ECO:0000256" key="9">
    <source>
        <dbReference type="SAM" id="Coils"/>
    </source>
</evidence>
<dbReference type="GO" id="GO:0016020">
    <property type="term" value="C:membrane"/>
    <property type="evidence" value="ECO:0007669"/>
    <property type="project" value="UniProtKB-SubCell"/>
</dbReference>
<dbReference type="Pfam" id="PF02518">
    <property type="entry name" value="HATPase_c"/>
    <property type="match status" value="1"/>
</dbReference>
<keyword evidence="6 15" id="KW-0418">Kinase</keyword>
<keyword evidence="11" id="KW-0812">Transmembrane</keyword>
<dbReference type="PANTHER" id="PTHR45339:SF1">
    <property type="entry name" value="HYBRID SIGNAL TRANSDUCTION HISTIDINE KINASE J"/>
    <property type="match status" value="1"/>
</dbReference>
<dbReference type="SMART" id="SM00065">
    <property type="entry name" value="GAF"/>
    <property type="match status" value="1"/>
</dbReference>
<dbReference type="FunFam" id="3.30.565.10:FF:000010">
    <property type="entry name" value="Sensor histidine kinase RcsC"/>
    <property type="match status" value="1"/>
</dbReference>
<dbReference type="PROSITE" id="PS50885">
    <property type="entry name" value="HAMP"/>
    <property type="match status" value="1"/>
</dbReference>
<keyword evidence="5" id="KW-0808">Transferase</keyword>
<evidence type="ECO:0000259" key="12">
    <source>
        <dbReference type="PROSITE" id="PS50109"/>
    </source>
</evidence>
<dbReference type="PROSITE" id="PS50110">
    <property type="entry name" value="RESPONSE_REGULATORY"/>
    <property type="match status" value="3"/>
</dbReference>
<gene>
    <name evidence="15" type="ORF">EZMO1_0904</name>
</gene>
<dbReference type="InterPro" id="IPR029016">
    <property type="entry name" value="GAF-like_dom_sf"/>
</dbReference>
<dbReference type="CDD" id="cd17546">
    <property type="entry name" value="REC_hyHK_CKI1_RcsC-like"/>
    <property type="match status" value="1"/>
</dbReference>
<evidence type="ECO:0000256" key="10">
    <source>
        <dbReference type="SAM" id="MobiDB-lite"/>
    </source>
</evidence>
<comment type="catalytic activity">
    <reaction evidence="1">
        <text>ATP + protein L-histidine = ADP + protein N-phospho-L-histidine.</text>
        <dbReference type="EC" id="2.7.13.3"/>
    </reaction>
</comment>
<reference evidence="15 16" key="1">
    <citation type="journal article" date="2016" name="Front. Microbiol.">
        <title>Genomic Insight into the Host-Endosymbiont Relationship of Endozoicomonas montiporae CL-33(T) with its Coral Host.</title>
        <authorList>
            <person name="Ding J.-Y."/>
            <person name="Shiu J.-H."/>
            <person name="Chen W.-M."/>
            <person name="Chiang Y.-R."/>
            <person name="Tang S.-L."/>
        </authorList>
    </citation>
    <scope>NUCLEOTIDE SEQUENCE [LARGE SCALE GENOMIC DNA]</scope>
    <source>
        <strain evidence="15 16">CL-33</strain>
    </source>
</reference>
<dbReference type="InterPro" id="IPR003594">
    <property type="entry name" value="HATPase_dom"/>
</dbReference>
<feature type="region of interest" description="Disordered" evidence="10">
    <location>
        <begin position="969"/>
        <end position="1008"/>
    </location>
</feature>
<evidence type="ECO:0000256" key="5">
    <source>
        <dbReference type="ARBA" id="ARBA00022679"/>
    </source>
</evidence>
<dbReference type="SMART" id="SM00388">
    <property type="entry name" value="HisKA"/>
    <property type="match status" value="1"/>
</dbReference>
<dbReference type="InterPro" id="IPR011006">
    <property type="entry name" value="CheY-like_superfamily"/>
</dbReference>
<feature type="transmembrane region" description="Helical" evidence="11">
    <location>
        <begin position="20"/>
        <end position="43"/>
    </location>
</feature>
<dbReference type="PATRIC" id="fig|570277.3.peg.986"/>
<dbReference type="Pfam" id="PF13185">
    <property type="entry name" value="GAF_2"/>
    <property type="match status" value="1"/>
</dbReference>
<feature type="domain" description="Histidine kinase" evidence="12">
    <location>
        <begin position="727"/>
        <end position="954"/>
    </location>
</feature>
<dbReference type="Gene3D" id="3.40.50.2300">
    <property type="match status" value="3"/>
</dbReference>
<comment type="subcellular location">
    <subcellularLocation>
        <location evidence="2">Membrane</location>
    </subcellularLocation>
</comment>
<evidence type="ECO:0000259" key="13">
    <source>
        <dbReference type="PROSITE" id="PS50110"/>
    </source>
</evidence>
<evidence type="ECO:0000256" key="8">
    <source>
        <dbReference type="PROSITE-ProRule" id="PRU00169"/>
    </source>
</evidence>
<dbReference type="Gene3D" id="3.30.565.10">
    <property type="entry name" value="Histidine kinase-like ATPase, C-terminal domain"/>
    <property type="match status" value="1"/>
</dbReference>
<dbReference type="InterPro" id="IPR036890">
    <property type="entry name" value="HATPase_C_sf"/>
</dbReference>
<dbReference type="PROSITE" id="PS50109">
    <property type="entry name" value="HIS_KIN"/>
    <property type="match status" value="1"/>
</dbReference>
<protein>
    <recommendedName>
        <fullName evidence="3">histidine kinase</fullName>
        <ecNumber evidence="3">2.7.13.3</ecNumber>
    </recommendedName>
</protein>
<keyword evidence="7" id="KW-0902">Two-component regulatory system</keyword>
<keyword evidence="11" id="KW-1133">Transmembrane helix</keyword>
<dbReference type="InterPro" id="IPR004358">
    <property type="entry name" value="Sig_transdc_His_kin-like_C"/>
</dbReference>
<dbReference type="InterPro" id="IPR003660">
    <property type="entry name" value="HAMP_dom"/>
</dbReference>
<feature type="modified residue" description="4-aspartylphosphate" evidence="8">
    <location>
        <position position="1331"/>
    </location>
</feature>
<dbReference type="Pfam" id="PF00512">
    <property type="entry name" value="HisKA"/>
    <property type="match status" value="1"/>
</dbReference>
<accession>A0A142B8P3</accession>
<organism evidence="15 16">
    <name type="scientific">Endozoicomonas montiporae CL-33</name>
    <dbReference type="NCBI Taxonomy" id="570277"/>
    <lineage>
        <taxon>Bacteria</taxon>
        <taxon>Pseudomonadati</taxon>
        <taxon>Pseudomonadota</taxon>
        <taxon>Gammaproteobacteria</taxon>
        <taxon>Oceanospirillales</taxon>
        <taxon>Endozoicomonadaceae</taxon>
        <taxon>Endozoicomonas</taxon>
    </lineage>
</organism>
<dbReference type="Gene3D" id="1.10.287.130">
    <property type="match status" value="1"/>
</dbReference>
<keyword evidence="9" id="KW-0175">Coiled coil</keyword>
<dbReference type="CDD" id="cd06225">
    <property type="entry name" value="HAMP"/>
    <property type="match status" value="1"/>
</dbReference>
<dbReference type="GO" id="GO:0000155">
    <property type="term" value="F:phosphorelay sensor kinase activity"/>
    <property type="evidence" value="ECO:0007669"/>
    <property type="project" value="InterPro"/>
</dbReference>
<dbReference type="SUPFAM" id="SSF52172">
    <property type="entry name" value="CheY-like"/>
    <property type="match status" value="3"/>
</dbReference>
<name>A0A142B8P3_9GAMM</name>
<dbReference type="Pfam" id="PF00672">
    <property type="entry name" value="HAMP"/>
    <property type="match status" value="1"/>
</dbReference>
<dbReference type="OrthoDB" id="9810730at2"/>
<dbReference type="PANTHER" id="PTHR45339">
    <property type="entry name" value="HYBRID SIGNAL TRANSDUCTION HISTIDINE KINASE J"/>
    <property type="match status" value="1"/>
</dbReference>
<dbReference type="CDD" id="cd00156">
    <property type="entry name" value="REC"/>
    <property type="match status" value="1"/>
</dbReference>
<dbReference type="SMART" id="SM00387">
    <property type="entry name" value="HATPase_c"/>
    <property type="match status" value="1"/>
</dbReference>
<evidence type="ECO:0000313" key="16">
    <source>
        <dbReference type="Proteomes" id="UP000071065"/>
    </source>
</evidence>
<dbReference type="InterPro" id="IPR003018">
    <property type="entry name" value="GAF"/>
</dbReference>
<feature type="domain" description="Response regulatory" evidence="13">
    <location>
        <begin position="1139"/>
        <end position="1256"/>
    </location>
</feature>